<keyword evidence="1" id="KW-0472">Membrane</keyword>
<accession>A0ABU0JLM6</accession>
<comment type="caution">
    <text evidence="2">The sequence shown here is derived from an EMBL/GenBank/DDBJ whole genome shotgun (WGS) entry which is preliminary data.</text>
</comment>
<dbReference type="EMBL" id="JAUSVX010000031">
    <property type="protein sequence ID" value="MDQ0475182.1"/>
    <property type="molecule type" value="Genomic_DNA"/>
</dbReference>
<dbReference type="RefSeq" id="WP_307286048.1">
    <property type="nucleotide sequence ID" value="NZ_JAUSVX010000031.1"/>
</dbReference>
<keyword evidence="1" id="KW-0812">Transmembrane</keyword>
<dbReference type="Proteomes" id="UP001242480">
    <property type="component" value="Unassembled WGS sequence"/>
</dbReference>
<keyword evidence="3" id="KW-1185">Reference proteome</keyword>
<sequence>MISQASMMISQAAWWEWLAIAWLALGLVVVSIVEIEARRSWVNRPPAPESLLSFLAMSAVLVVATPFILLYSLGIYLAMSWQGSGSDD</sequence>
<keyword evidence="1" id="KW-1133">Transmembrane helix</keyword>
<organism evidence="2 3">
    <name type="scientific">Labrys wisconsinensis</name>
    <dbReference type="NCBI Taxonomy" id="425677"/>
    <lineage>
        <taxon>Bacteria</taxon>
        <taxon>Pseudomonadati</taxon>
        <taxon>Pseudomonadota</taxon>
        <taxon>Alphaproteobacteria</taxon>
        <taxon>Hyphomicrobiales</taxon>
        <taxon>Xanthobacteraceae</taxon>
        <taxon>Labrys</taxon>
    </lineage>
</organism>
<protein>
    <submittedName>
        <fullName evidence="2">Uncharacterized protein</fullName>
    </submittedName>
</protein>
<evidence type="ECO:0000256" key="1">
    <source>
        <dbReference type="SAM" id="Phobius"/>
    </source>
</evidence>
<feature type="transmembrane region" description="Helical" evidence="1">
    <location>
        <begin position="54"/>
        <end position="79"/>
    </location>
</feature>
<reference evidence="2 3" key="1">
    <citation type="submission" date="2023-07" db="EMBL/GenBank/DDBJ databases">
        <title>Genomic Encyclopedia of Type Strains, Phase IV (KMG-IV): sequencing the most valuable type-strain genomes for metagenomic binning, comparative biology and taxonomic classification.</title>
        <authorList>
            <person name="Goeker M."/>
        </authorList>
    </citation>
    <scope>NUCLEOTIDE SEQUENCE [LARGE SCALE GENOMIC DNA]</scope>
    <source>
        <strain evidence="2 3">DSM 19619</strain>
    </source>
</reference>
<gene>
    <name evidence="2" type="ORF">QO011_008224</name>
</gene>
<evidence type="ECO:0000313" key="3">
    <source>
        <dbReference type="Proteomes" id="UP001242480"/>
    </source>
</evidence>
<proteinExistence type="predicted"/>
<feature type="transmembrane region" description="Helical" evidence="1">
    <location>
        <begin position="12"/>
        <end position="33"/>
    </location>
</feature>
<evidence type="ECO:0000313" key="2">
    <source>
        <dbReference type="EMBL" id="MDQ0475182.1"/>
    </source>
</evidence>
<name>A0ABU0JLM6_9HYPH</name>